<evidence type="ECO:0000313" key="3">
    <source>
        <dbReference type="EMBL" id="SVE16068.1"/>
    </source>
</evidence>
<gene>
    <name evidence="3" type="ORF">METZ01_LOCUS468922</name>
</gene>
<protein>
    <recommendedName>
        <fullName evidence="2">CN hydrolase domain-containing protein</fullName>
    </recommendedName>
</protein>
<dbReference type="CDD" id="cd07570">
    <property type="entry name" value="GAT_Gln-NAD-synth"/>
    <property type="match status" value="1"/>
</dbReference>
<dbReference type="PROSITE" id="PS50263">
    <property type="entry name" value="CN_HYDROLASE"/>
    <property type="match status" value="1"/>
</dbReference>
<dbReference type="SUPFAM" id="SSF56317">
    <property type="entry name" value="Carbon-nitrogen hydrolase"/>
    <property type="match status" value="1"/>
</dbReference>
<feature type="non-terminal residue" evidence="3">
    <location>
        <position position="1"/>
    </location>
</feature>
<evidence type="ECO:0000259" key="2">
    <source>
        <dbReference type="PROSITE" id="PS50263"/>
    </source>
</evidence>
<sequence length="149" mass="16841">MAQINPTVGALNGNSRKIEEIIQEYSPKCDLIIFPEMCLTGYPPQDLLLDSSFIDKAAEALKNIAVKVQETPVILGTIRQEEKKLFNTAAILNKGQINAYRDKTHLPTYDVFDEARYFTSADTRMPVELKIHGKLVKLGIEICEDLWED</sequence>
<keyword evidence="1" id="KW-0436">Ligase</keyword>
<dbReference type="EMBL" id="UINC01198213">
    <property type="protein sequence ID" value="SVE16068.1"/>
    <property type="molecule type" value="Genomic_DNA"/>
</dbReference>
<dbReference type="Pfam" id="PF00795">
    <property type="entry name" value="CN_hydrolase"/>
    <property type="match status" value="1"/>
</dbReference>
<reference evidence="3" key="1">
    <citation type="submission" date="2018-05" db="EMBL/GenBank/DDBJ databases">
        <authorList>
            <person name="Lanie J.A."/>
            <person name="Ng W.-L."/>
            <person name="Kazmierczak K.M."/>
            <person name="Andrzejewski T.M."/>
            <person name="Davidsen T.M."/>
            <person name="Wayne K.J."/>
            <person name="Tettelin H."/>
            <person name="Glass J.I."/>
            <person name="Rusch D."/>
            <person name="Podicherti R."/>
            <person name="Tsui H.-C.T."/>
            <person name="Winkler M.E."/>
        </authorList>
    </citation>
    <scope>NUCLEOTIDE SEQUENCE</scope>
</reference>
<dbReference type="GO" id="GO:0004359">
    <property type="term" value="F:glutaminase activity"/>
    <property type="evidence" value="ECO:0007669"/>
    <property type="project" value="InterPro"/>
</dbReference>
<accession>A0A383B9G1</accession>
<dbReference type="GO" id="GO:0009435">
    <property type="term" value="P:NAD+ biosynthetic process"/>
    <property type="evidence" value="ECO:0007669"/>
    <property type="project" value="InterPro"/>
</dbReference>
<dbReference type="Gene3D" id="3.60.110.10">
    <property type="entry name" value="Carbon-nitrogen hydrolase"/>
    <property type="match status" value="1"/>
</dbReference>
<feature type="domain" description="CN hydrolase" evidence="2">
    <location>
        <begin position="1"/>
        <end position="149"/>
    </location>
</feature>
<dbReference type="GO" id="GO:0005737">
    <property type="term" value="C:cytoplasm"/>
    <property type="evidence" value="ECO:0007669"/>
    <property type="project" value="InterPro"/>
</dbReference>
<dbReference type="InterPro" id="IPR036526">
    <property type="entry name" value="C-N_Hydrolase_sf"/>
</dbReference>
<dbReference type="InterPro" id="IPR003010">
    <property type="entry name" value="C-N_Hydrolase"/>
</dbReference>
<dbReference type="PANTHER" id="PTHR23090:SF9">
    <property type="entry name" value="GLUTAMINE-DEPENDENT NAD(+) SYNTHETASE"/>
    <property type="match status" value="1"/>
</dbReference>
<name>A0A383B9G1_9ZZZZ</name>
<feature type="non-terminal residue" evidence="3">
    <location>
        <position position="149"/>
    </location>
</feature>
<dbReference type="AlphaFoldDB" id="A0A383B9G1"/>
<dbReference type="PANTHER" id="PTHR23090">
    <property type="entry name" value="NH 3 /GLUTAMINE-DEPENDENT NAD + SYNTHETASE"/>
    <property type="match status" value="1"/>
</dbReference>
<proteinExistence type="predicted"/>
<organism evidence="3">
    <name type="scientific">marine metagenome</name>
    <dbReference type="NCBI Taxonomy" id="408172"/>
    <lineage>
        <taxon>unclassified sequences</taxon>
        <taxon>metagenomes</taxon>
        <taxon>ecological metagenomes</taxon>
    </lineage>
</organism>
<dbReference type="GO" id="GO:0003952">
    <property type="term" value="F:NAD+ synthase (glutamine-hydrolyzing) activity"/>
    <property type="evidence" value="ECO:0007669"/>
    <property type="project" value="InterPro"/>
</dbReference>
<evidence type="ECO:0000256" key="1">
    <source>
        <dbReference type="ARBA" id="ARBA00022598"/>
    </source>
</evidence>
<dbReference type="InterPro" id="IPR003694">
    <property type="entry name" value="NAD_synthase"/>
</dbReference>